<keyword evidence="4" id="KW-1185">Reference proteome</keyword>
<dbReference type="GeneID" id="55596103"/>
<dbReference type="EMBL" id="CP053941">
    <property type="protein sequence ID" value="QKG93886.1"/>
    <property type="molecule type" value="Genomic_DNA"/>
</dbReference>
<dbReference type="InterPro" id="IPR055713">
    <property type="entry name" value="DUF7289"/>
</dbReference>
<organism evidence="3 4">
    <name type="scientific">Halorubrum salinarum</name>
    <dbReference type="NCBI Taxonomy" id="2739057"/>
    <lineage>
        <taxon>Archaea</taxon>
        <taxon>Methanobacteriati</taxon>
        <taxon>Methanobacteriota</taxon>
        <taxon>Stenosarchaea group</taxon>
        <taxon>Halobacteria</taxon>
        <taxon>Halobacteriales</taxon>
        <taxon>Haloferacaceae</taxon>
        <taxon>Halorubrum</taxon>
    </lineage>
</organism>
<evidence type="ECO:0000313" key="4">
    <source>
        <dbReference type="Proteomes" id="UP000505020"/>
    </source>
</evidence>
<name>A0A7D3YP56_9EURY</name>
<accession>A0A7D3YP56</accession>
<dbReference type="Proteomes" id="UP000505020">
    <property type="component" value="Chromosome"/>
</dbReference>
<feature type="domain" description="DUF7305" evidence="2">
    <location>
        <begin position="339"/>
        <end position="580"/>
    </location>
</feature>
<sequence>MNGGERGATAERAQSEVLGTVLLLGLTVAVVGTTVALGGAALDDSQASADLQRVEGAMTQVDSKASLVAHGESPAQRVRLDVGRSADFRVDGDAGWMRIEVTTSENPNATNRTIPLGAVTYERDGETIAYQGGGVWRSRGGGSEMVSPPEFHYRGSGGTETLTLPLVTIGNGSAPIGDAVRITDTGGRSERVFPSPNGSNPLLGGNVTITVQSDYADAWGRFFETRTSASVTDVSDRRVEVRLRTTTVHPTLSAGVSATGRSTFDTGGVDELYADSYDSGLGSYDDQTPSDGAVIQTRDQFRLTAGGGGNTQSITIRGDLIAESYNIPPGQADKLNVTGERRTETAFDDVASVDGAISQRIEGVRDRDLAANGDYRGGDIDLSGTQTEVIENDTYVDGDVSVADDATLTVTDGATLHVAGGLSVSADAGGVDLDTGGGEVEVLVEESTTVSGDATVRATGGGQATLYVDDTLAVRNTASVTSAADTRLEVQNTAGIDLEDSAVVAADEDVAENLWVYSSGDRIDVTADDDVPVRFGGVFYAPQSTTELAGNMTIKGSFTFELFEFDDAEIRIHYDESLATQQPFEGDSVPVVSHLHVSVHEVAIKSE</sequence>
<dbReference type="InterPro" id="IPR055729">
    <property type="entry name" value="DUF7305"/>
</dbReference>
<keyword evidence="1" id="KW-1133">Transmembrane helix</keyword>
<evidence type="ECO:0000259" key="2">
    <source>
        <dbReference type="Pfam" id="PF23981"/>
    </source>
</evidence>
<feature type="transmembrane region" description="Helical" evidence="1">
    <location>
        <begin position="21"/>
        <end position="42"/>
    </location>
</feature>
<protein>
    <recommendedName>
        <fullName evidence="2">DUF7305 domain-containing protein</fullName>
    </recommendedName>
</protein>
<gene>
    <name evidence="3" type="ORF">HPS36_13835</name>
</gene>
<dbReference type="Pfam" id="PF23960">
    <property type="entry name" value="DUF7289"/>
    <property type="match status" value="1"/>
</dbReference>
<dbReference type="RefSeq" id="WP_173230596.1">
    <property type="nucleotide sequence ID" value="NZ_CP053941.1"/>
</dbReference>
<keyword evidence="1" id="KW-0472">Membrane</keyword>
<reference evidence="3 4" key="1">
    <citation type="submission" date="2020-05" db="EMBL/GenBank/DDBJ databases">
        <title>Halorubrum RHB-C sp.nov., an extremely halophilic archaeon isolated from solar salt farm.</title>
        <authorList>
            <person name="Ho H."/>
            <person name="Danganan R.E."/>
            <person name="Dedeles G.R."/>
            <person name="Kim S.-G."/>
        </authorList>
    </citation>
    <scope>NUCLEOTIDE SEQUENCE [LARGE SCALE GENOMIC DNA]</scope>
    <source>
        <strain evidence="3 4">RHB-C</strain>
    </source>
</reference>
<dbReference type="Pfam" id="PF23981">
    <property type="entry name" value="DUF7305"/>
    <property type="match status" value="1"/>
</dbReference>
<dbReference type="AlphaFoldDB" id="A0A7D3YP56"/>
<proteinExistence type="predicted"/>
<keyword evidence="1" id="KW-0812">Transmembrane</keyword>
<evidence type="ECO:0000313" key="3">
    <source>
        <dbReference type="EMBL" id="QKG93886.1"/>
    </source>
</evidence>
<evidence type="ECO:0000256" key="1">
    <source>
        <dbReference type="SAM" id="Phobius"/>
    </source>
</evidence>
<dbReference type="KEGG" id="hsai:HPS36_13835"/>